<feature type="binding site" evidence="6">
    <location>
        <position position="194"/>
    </location>
    <ligand>
        <name>Fe cation</name>
        <dbReference type="ChEBI" id="CHEBI:24875"/>
    </ligand>
</feature>
<keyword evidence="2 6" id="KW-0479">Metal-binding</keyword>
<dbReference type="Gene3D" id="3.90.45.10">
    <property type="entry name" value="Peptide deformylase"/>
    <property type="match status" value="1"/>
</dbReference>
<evidence type="ECO:0000256" key="2">
    <source>
        <dbReference type="ARBA" id="ARBA00022723"/>
    </source>
</evidence>
<keyword evidence="5 6" id="KW-0408">Iron</keyword>
<dbReference type="Proteomes" id="UP000003530">
    <property type="component" value="Unassembled WGS sequence"/>
</dbReference>
<proteinExistence type="inferred from homology"/>
<dbReference type="GO" id="GO:0006412">
    <property type="term" value="P:translation"/>
    <property type="evidence" value="ECO:0007669"/>
    <property type="project" value="UniProtKB-UniRule"/>
</dbReference>
<dbReference type="PANTHER" id="PTHR10458:SF8">
    <property type="entry name" value="PEPTIDE DEFORMYLASE 2"/>
    <property type="match status" value="1"/>
</dbReference>
<dbReference type="CDD" id="cd00487">
    <property type="entry name" value="Pep_deformylase"/>
    <property type="match status" value="1"/>
</dbReference>
<dbReference type="Pfam" id="PF01327">
    <property type="entry name" value="Pep_deformylase"/>
    <property type="match status" value="1"/>
</dbReference>
<dbReference type="PIRSF" id="PIRSF004749">
    <property type="entry name" value="Pep_def"/>
    <property type="match status" value="1"/>
</dbReference>
<sequence>MMKDRKKERIMSVSEKTSVIERLTKPAHLIDMKDIIREGNPTLRAIAEEVSFPLSDQEIILGEKMMQFLKHSQDPVTAEKMGLRGGVGLAAPQLDISKRIIAVLVPNPDDEEGNPPKEAYSLQTLMYNPKIVAHSVQDAALADGEGCLSVDREVPGYVVRHARVTVDYFDKDGQKHRIKLKGYNAIVVQHEIDHINGIMFYDRINEKDPFAVKDGMLVIE</sequence>
<accession>F0IJY4</accession>
<feature type="binding site" evidence="6">
    <location>
        <position position="190"/>
    </location>
    <ligand>
        <name>Fe cation</name>
        <dbReference type="ChEBI" id="CHEBI:24875"/>
    </ligand>
</feature>
<dbReference type="PANTHER" id="PTHR10458">
    <property type="entry name" value="PEPTIDE DEFORMYLASE"/>
    <property type="match status" value="1"/>
</dbReference>
<evidence type="ECO:0000313" key="7">
    <source>
        <dbReference type="EMBL" id="EGD37405.1"/>
    </source>
</evidence>
<comment type="catalytic activity">
    <reaction evidence="6">
        <text>N-terminal N-formyl-L-methionyl-[peptide] + H2O = N-terminal L-methionyl-[peptide] + formate</text>
        <dbReference type="Rhea" id="RHEA:24420"/>
        <dbReference type="Rhea" id="RHEA-COMP:10639"/>
        <dbReference type="Rhea" id="RHEA-COMP:10640"/>
        <dbReference type="ChEBI" id="CHEBI:15377"/>
        <dbReference type="ChEBI" id="CHEBI:15740"/>
        <dbReference type="ChEBI" id="CHEBI:49298"/>
        <dbReference type="ChEBI" id="CHEBI:64731"/>
        <dbReference type="EC" id="3.5.1.88"/>
    </reaction>
</comment>
<feature type="active site" evidence="6">
    <location>
        <position position="191"/>
    </location>
</feature>
<keyword evidence="3 6" id="KW-0378">Hydrolase</keyword>
<evidence type="ECO:0000256" key="3">
    <source>
        <dbReference type="ARBA" id="ARBA00022801"/>
    </source>
</evidence>
<dbReference type="FunFam" id="3.90.45.10:FF:000002">
    <property type="entry name" value="Peptide deformylase"/>
    <property type="match status" value="1"/>
</dbReference>
<dbReference type="HOGENOM" id="CLU_061901_4_0_9"/>
<keyword evidence="4 6" id="KW-0648">Protein biosynthesis</keyword>
<dbReference type="SUPFAM" id="SSF56420">
    <property type="entry name" value="Peptide deformylase"/>
    <property type="match status" value="1"/>
</dbReference>
<comment type="caution">
    <text evidence="7">The sequence shown here is derived from an EMBL/GenBank/DDBJ whole genome shotgun (WGS) entry which is preliminary data.</text>
</comment>
<comment type="function">
    <text evidence="6">Removes the formyl group from the N-terminal Met of newly synthesized proteins. Requires at least a dipeptide for an efficient rate of reaction. N-terminal L-methionine is a prerequisite for activity but the enzyme has broad specificity at other positions.</text>
</comment>
<dbReference type="NCBIfam" id="TIGR00079">
    <property type="entry name" value="pept_deformyl"/>
    <property type="match status" value="1"/>
</dbReference>
<dbReference type="GO" id="GO:0046872">
    <property type="term" value="F:metal ion binding"/>
    <property type="evidence" value="ECO:0007669"/>
    <property type="project" value="UniProtKB-KW"/>
</dbReference>
<dbReference type="InterPro" id="IPR023635">
    <property type="entry name" value="Peptide_deformylase"/>
</dbReference>
<name>F0IJY4_STRSA</name>
<dbReference type="AlphaFoldDB" id="F0IJY4"/>
<gene>
    <name evidence="6 7" type="primary">def</name>
    <name evidence="7" type="ORF">HMPREF9383_0436</name>
</gene>
<comment type="cofactor">
    <cofactor evidence="6">
        <name>Fe(2+)</name>
        <dbReference type="ChEBI" id="CHEBI:29033"/>
    </cofactor>
    <text evidence="6">Binds 1 Fe(2+) ion.</text>
</comment>
<dbReference type="GO" id="GO:0042586">
    <property type="term" value="F:peptide deformylase activity"/>
    <property type="evidence" value="ECO:0007669"/>
    <property type="project" value="UniProtKB-UniRule"/>
</dbReference>
<dbReference type="PATRIC" id="fig|888811.3.peg.432"/>
<evidence type="ECO:0000256" key="1">
    <source>
        <dbReference type="ARBA" id="ARBA00010759"/>
    </source>
</evidence>
<evidence type="ECO:0000256" key="5">
    <source>
        <dbReference type="ARBA" id="ARBA00023004"/>
    </source>
</evidence>
<evidence type="ECO:0000256" key="6">
    <source>
        <dbReference type="HAMAP-Rule" id="MF_00163"/>
    </source>
</evidence>
<dbReference type="EC" id="3.5.1.88" evidence="6"/>
<dbReference type="PRINTS" id="PR01576">
    <property type="entry name" value="PDEFORMYLASE"/>
</dbReference>
<feature type="binding site" evidence="6">
    <location>
        <position position="147"/>
    </location>
    <ligand>
        <name>Fe cation</name>
        <dbReference type="ChEBI" id="CHEBI:24875"/>
    </ligand>
</feature>
<comment type="similarity">
    <text evidence="1 6">Belongs to the polypeptide deformylase family.</text>
</comment>
<reference evidence="7 8" key="1">
    <citation type="submission" date="2011-02" db="EMBL/GenBank/DDBJ databases">
        <authorList>
            <person name="Muzny D."/>
            <person name="Qin X."/>
            <person name="Deng J."/>
            <person name="Jiang H."/>
            <person name="Liu Y."/>
            <person name="Qu J."/>
            <person name="Song X.-Z."/>
            <person name="Zhang L."/>
            <person name="Thornton R."/>
            <person name="Coyle M."/>
            <person name="Francisco L."/>
            <person name="Jackson L."/>
            <person name="Javaid M."/>
            <person name="Korchina V."/>
            <person name="Kovar C."/>
            <person name="Mata R."/>
            <person name="Mathew T."/>
            <person name="Ngo R."/>
            <person name="Nguyen L."/>
            <person name="Nguyen N."/>
            <person name="Okwuonu G."/>
            <person name="Ongeri F."/>
            <person name="Pham C."/>
            <person name="Simmons D."/>
            <person name="Wilczek-Boney K."/>
            <person name="Hale W."/>
            <person name="Jakkamsetti A."/>
            <person name="Pham P."/>
            <person name="Ruth R."/>
            <person name="San Lucas F."/>
            <person name="Warren J."/>
            <person name="Zhang J."/>
            <person name="Zhao Z."/>
            <person name="Zhou C."/>
            <person name="Zhu D."/>
            <person name="Lee S."/>
            <person name="Bess C."/>
            <person name="Blankenburg K."/>
            <person name="Forbes L."/>
            <person name="Fu Q."/>
            <person name="Gubbala S."/>
            <person name="Hirani K."/>
            <person name="Jayaseelan J.C."/>
            <person name="Lara F."/>
            <person name="Munidasa M."/>
            <person name="Palculict T."/>
            <person name="Patil S."/>
            <person name="Pu L.-L."/>
            <person name="Saada N."/>
            <person name="Tang L."/>
            <person name="Weissenberger G."/>
            <person name="Zhu Y."/>
            <person name="Hemphill L."/>
            <person name="Shang Y."/>
            <person name="Youmans B."/>
            <person name="Ayvaz T."/>
            <person name="Ross M."/>
            <person name="Santibanez J."/>
            <person name="Aqrawi P."/>
            <person name="Gross S."/>
            <person name="Joshi V."/>
            <person name="Fowler G."/>
            <person name="Nazareth L."/>
            <person name="Reid J."/>
            <person name="Worley K."/>
            <person name="Petrosino J."/>
            <person name="Highlander S."/>
            <person name="Gibbs R."/>
        </authorList>
    </citation>
    <scope>NUCLEOTIDE SEQUENCE [LARGE SCALE GENOMIC DNA]</scope>
    <source>
        <strain evidence="7 8">SK150</strain>
    </source>
</reference>
<protein>
    <recommendedName>
        <fullName evidence="6">Peptide deformylase</fullName>
        <shortName evidence="6">PDF</shortName>
        <ecNumber evidence="6">3.5.1.88</ecNumber>
    </recommendedName>
    <alternativeName>
        <fullName evidence="6">Polypeptide deformylase</fullName>
    </alternativeName>
</protein>
<organism evidence="7 8">
    <name type="scientific">Streptococcus sanguinis SK150</name>
    <dbReference type="NCBI Taxonomy" id="888811"/>
    <lineage>
        <taxon>Bacteria</taxon>
        <taxon>Bacillati</taxon>
        <taxon>Bacillota</taxon>
        <taxon>Bacilli</taxon>
        <taxon>Lactobacillales</taxon>
        <taxon>Streptococcaceae</taxon>
        <taxon>Streptococcus</taxon>
    </lineage>
</organism>
<evidence type="ECO:0000313" key="8">
    <source>
        <dbReference type="Proteomes" id="UP000003530"/>
    </source>
</evidence>
<dbReference type="HAMAP" id="MF_00163">
    <property type="entry name" value="Pep_deformylase"/>
    <property type="match status" value="1"/>
</dbReference>
<evidence type="ECO:0000256" key="4">
    <source>
        <dbReference type="ARBA" id="ARBA00022917"/>
    </source>
</evidence>
<dbReference type="InterPro" id="IPR036821">
    <property type="entry name" value="Peptide_deformylase_sf"/>
</dbReference>
<dbReference type="EMBL" id="AEXY01000004">
    <property type="protein sequence ID" value="EGD37405.1"/>
    <property type="molecule type" value="Genomic_DNA"/>
</dbReference>